<gene>
    <name evidence="5" type="ORF">HCZ30_04065</name>
</gene>
<reference evidence="5 6" key="1">
    <citation type="submission" date="2020-03" db="EMBL/GenBank/DDBJ databases">
        <title>Bacterial isolates of synthetic phycosphere.</title>
        <authorList>
            <person name="Fu H."/>
            <person name="Moran M.A."/>
        </authorList>
    </citation>
    <scope>NUCLEOTIDE SEQUENCE [LARGE SCALE GENOMIC DNA]</scope>
    <source>
        <strain evidence="5 6">HF1</strain>
    </source>
</reference>
<evidence type="ECO:0000259" key="4">
    <source>
        <dbReference type="PROSITE" id="PS50995"/>
    </source>
</evidence>
<accession>A0ABX0VY81</accession>
<evidence type="ECO:0000313" key="5">
    <source>
        <dbReference type="EMBL" id="NIY71607.1"/>
    </source>
</evidence>
<name>A0ABX0VY81_9RHOB</name>
<evidence type="ECO:0000256" key="1">
    <source>
        <dbReference type="ARBA" id="ARBA00023015"/>
    </source>
</evidence>
<dbReference type="Pfam" id="PF01047">
    <property type="entry name" value="MarR"/>
    <property type="match status" value="1"/>
</dbReference>
<dbReference type="RefSeq" id="WP_167636569.1">
    <property type="nucleotide sequence ID" value="NZ_JAATOP010000002.1"/>
</dbReference>
<evidence type="ECO:0000256" key="3">
    <source>
        <dbReference type="ARBA" id="ARBA00023163"/>
    </source>
</evidence>
<keyword evidence="1" id="KW-0805">Transcription regulation</keyword>
<dbReference type="PROSITE" id="PS50995">
    <property type="entry name" value="HTH_MARR_2"/>
    <property type="match status" value="1"/>
</dbReference>
<organism evidence="5 6">
    <name type="scientific">Marivivens donghaensis</name>
    <dbReference type="NCBI Taxonomy" id="1699413"/>
    <lineage>
        <taxon>Bacteria</taxon>
        <taxon>Pseudomonadati</taxon>
        <taxon>Pseudomonadota</taxon>
        <taxon>Alphaproteobacteria</taxon>
        <taxon>Rhodobacterales</taxon>
        <taxon>Paracoccaceae</taxon>
        <taxon>Marivivens group</taxon>
        <taxon>Marivivens</taxon>
    </lineage>
</organism>
<dbReference type="Gene3D" id="1.10.10.10">
    <property type="entry name" value="Winged helix-like DNA-binding domain superfamily/Winged helix DNA-binding domain"/>
    <property type="match status" value="1"/>
</dbReference>
<feature type="domain" description="HTH marR-type" evidence="4">
    <location>
        <begin position="1"/>
        <end position="133"/>
    </location>
</feature>
<dbReference type="PANTHER" id="PTHR42756">
    <property type="entry name" value="TRANSCRIPTIONAL REGULATOR, MARR"/>
    <property type="match status" value="1"/>
</dbReference>
<sequence>MKPLPIILHEAYTLMKRRFEKEARPQNLTMNQWRALGMLKRFGPIRQVELCAALQASPMTISDLADRMETAGLISRTNDPDDSRAKVLELTEAGKTKSELMKAISEGVFEEVFEGVSAEDLAVMERALTRIIQNLGGKL</sequence>
<dbReference type="InterPro" id="IPR036390">
    <property type="entry name" value="WH_DNA-bd_sf"/>
</dbReference>
<keyword evidence="6" id="KW-1185">Reference proteome</keyword>
<evidence type="ECO:0000256" key="2">
    <source>
        <dbReference type="ARBA" id="ARBA00023125"/>
    </source>
</evidence>
<dbReference type="InterPro" id="IPR036388">
    <property type="entry name" value="WH-like_DNA-bd_sf"/>
</dbReference>
<dbReference type="SUPFAM" id="SSF46785">
    <property type="entry name" value="Winged helix' DNA-binding domain"/>
    <property type="match status" value="1"/>
</dbReference>
<dbReference type="EMBL" id="JAATOP010000002">
    <property type="protein sequence ID" value="NIY71607.1"/>
    <property type="molecule type" value="Genomic_DNA"/>
</dbReference>
<keyword evidence="2" id="KW-0238">DNA-binding</keyword>
<dbReference type="PANTHER" id="PTHR42756:SF1">
    <property type="entry name" value="TRANSCRIPTIONAL REPRESSOR OF EMRAB OPERON"/>
    <property type="match status" value="1"/>
</dbReference>
<comment type="caution">
    <text evidence="5">The sequence shown here is derived from an EMBL/GenBank/DDBJ whole genome shotgun (WGS) entry which is preliminary data.</text>
</comment>
<protein>
    <submittedName>
        <fullName evidence="5">MarR family transcriptional regulator</fullName>
    </submittedName>
</protein>
<dbReference type="PRINTS" id="PR00598">
    <property type="entry name" value="HTHMARR"/>
</dbReference>
<dbReference type="SMART" id="SM00347">
    <property type="entry name" value="HTH_MARR"/>
    <property type="match status" value="1"/>
</dbReference>
<proteinExistence type="predicted"/>
<dbReference type="Proteomes" id="UP000709466">
    <property type="component" value="Unassembled WGS sequence"/>
</dbReference>
<evidence type="ECO:0000313" key="6">
    <source>
        <dbReference type="Proteomes" id="UP000709466"/>
    </source>
</evidence>
<keyword evidence="3" id="KW-0804">Transcription</keyword>
<dbReference type="InterPro" id="IPR000835">
    <property type="entry name" value="HTH_MarR-typ"/>
</dbReference>